<feature type="domain" description="S1 motif" evidence="2">
    <location>
        <begin position="152"/>
        <end position="219"/>
    </location>
</feature>
<keyword evidence="4" id="KW-1185">Reference proteome</keyword>
<dbReference type="AlphaFoldDB" id="A0A133NFG4"/>
<gene>
    <name evidence="3" type="ORF">HMPREF3206_00866</name>
</gene>
<evidence type="ECO:0000259" key="2">
    <source>
        <dbReference type="PROSITE" id="PS50126"/>
    </source>
</evidence>
<dbReference type="InterPro" id="IPR048587">
    <property type="entry name" value="CvfB_S1_3rd"/>
</dbReference>
<dbReference type="SUPFAM" id="SSF50249">
    <property type="entry name" value="Nucleic acid-binding proteins"/>
    <property type="match status" value="1"/>
</dbReference>
<dbReference type="PANTHER" id="PTHR37296">
    <property type="entry name" value="CONSERVED VIRULENCE FACTOR B"/>
    <property type="match status" value="1"/>
</dbReference>
<dbReference type="InterPro" id="IPR012340">
    <property type="entry name" value="NA-bd_OB-fold"/>
</dbReference>
<dbReference type="InterPro" id="IPR003029">
    <property type="entry name" value="S1_domain"/>
</dbReference>
<protein>
    <recommendedName>
        <fullName evidence="2">S1 motif domain-containing protein</fullName>
    </recommendedName>
</protein>
<dbReference type="PROSITE" id="PS50126">
    <property type="entry name" value="S1"/>
    <property type="match status" value="1"/>
</dbReference>
<reference evidence="4" key="1">
    <citation type="submission" date="2016-01" db="EMBL/GenBank/DDBJ databases">
        <authorList>
            <person name="Mitreva M."/>
            <person name="Pepin K.H."/>
            <person name="Mihindukulasuriya K.A."/>
            <person name="Fulton R."/>
            <person name="Fronick C."/>
            <person name="O'Laughlin M."/>
            <person name="Miner T."/>
            <person name="Herter B."/>
            <person name="Rosa B.A."/>
            <person name="Cordes M."/>
            <person name="Tomlinson C."/>
            <person name="Wollam A."/>
            <person name="Palsikar V.B."/>
            <person name="Mardis E.R."/>
            <person name="Wilson R.K."/>
        </authorList>
    </citation>
    <scope>NUCLEOTIDE SEQUENCE [LARGE SCALE GENOMIC DNA]</scope>
    <source>
        <strain evidence="4">CMW8396</strain>
    </source>
</reference>
<name>A0A133NFG4_9FUSO</name>
<organism evidence="3 4">
    <name type="scientific">Fusobacterium equinum</name>
    <dbReference type="NCBI Taxonomy" id="134605"/>
    <lineage>
        <taxon>Bacteria</taxon>
        <taxon>Fusobacteriati</taxon>
        <taxon>Fusobacteriota</taxon>
        <taxon>Fusobacteriia</taxon>
        <taxon>Fusobacteriales</taxon>
        <taxon>Fusobacteriaceae</taxon>
        <taxon>Fusobacterium</taxon>
    </lineage>
</organism>
<comment type="caution">
    <text evidence="3">The sequence shown here is derived from an EMBL/GenBank/DDBJ whole genome shotgun (WGS) entry which is preliminary data.</text>
</comment>
<dbReference type="InterPro" id="IPR036388">
    <property type="entry name" value="WH-like_DNA-bd_sf"/>
</dbReference>
<dbReference type="Pfam" id="PF17783">
    <property type="entry name" value="WHD_CvfB"/>
    <property type="match status" value="1"/>
</dbReference>
<dbReference type="GO" id="GO:0003676">
    <property type="term" value="F:nucleic acid binding"/>
    <property type="evidence" value="ECO:0007669"/>
    <property type="project" value="InterPro"/>
</dbReference>
<dbReference type="EMBL" id="LRPX01000035">
    <property type="protein sequence ID" value="KXA15035.1"/>
    <property type="molecule type" value="Genomic_DNA"/>
</dbReference>
<dbReference type="InterPro" id="IPR039566">
    <property type="entry name" value="CvfB_S1_st"/>
</dbReference>
<dbReference type="PIRSF" id="PIRSF012524">
    <property type="entry name" value="YitL_S1"/>
    <property type="match status" value="1"/>
</dbReference>
<evidence type="ECO:0000313" key="3">
    <source>
        <dbReference type="EMBL" id="KXA15035.1"/>
    </source>
</evidence>
<dbReference type="PATRIC" id="fig|134605.3.peg.863"/>
<sequence length="285" mass="32830">MIKVGKRQTMLVDHFASVGAYLVPVLVEEEEEKIEILLPNNELEERELQEGEEVEVLIYRDSEDRLIATFRKTEALVGTLAKLEVVDTNPRLGAFLDWGLTKDLLLPVSQQEVRAEIGKRYLVGIYEDSKGRLSATMKIYNFLLPNHDFSKNDTVKGTVYRVNDEIGVFVAVEDRYFGLIPKSECFQAFEVGEELDLRIIRVREDGKLDVSPRVILSEQISKDAEVILQKMRILKDHFRFNDDSSPEDIKDYFSMSKKAFKRAIGQLLKQGLIDKKEDGYFFLKK</sequence>
<evidence type="ECO:0000256" key="1">
    <source>
        <dbReference type="PIRNR" id="PIRNR012524"/>
    </source>
</evidence>
<dbReference type="Gene3D" id="1.10.10.10">
    <property type="entry name" value="Winged helix-like DNA-binding domain superfamily/Winged helix DNA-binding domain"/>
    <property type="match status" value="1"/>
</dbReference>
<dbReference type="InterPro" id="IPR014464">
    <property type="entry name" value="CvfB_fam"/>
</dbReference>
<dbReference type="Pfam" id="PF13509">
    <property type="entry name" value="S1_2"/>
    <property type="match status" value="2"/>
</dbReference>
<dbReference type="STRING" id="134605.HMPREF3206_00866"/>
<dbReference type="InterPro" id="IPR040764">
    <property type="entry name" value="CvfB_WH"/>
</dbReference>
<dbReference type="PANTHER" id="PTHR37296:SF1">
    <property type="entry name" value="CONSERVED VIRULENCE FACTOR B"/>
    <property type="match status" value="1"/>
</dbReference>
<proteinExistence type="inferred from homology"/>
<accession>A0A133NFG4</accession>
<dbReference type="SMART" id="SM00316">
    <property type="entry name" value="S1"/>
    <property type="match status" value="3"/>
</dbReference>
<dbReference type="RefSeq" id="WP_060793613.1">
    <property type="nucleotide sequence ID" value="NZ_KQ956530.1"/>
</dbReference>
<dbReference type="Pfam" id="PF21543">
    <property type="entry name" value="CvfB_2nd"/>
    <property type="match status" value="1"/>
</dbReference>
<comment type="similarity">
    <text evidence="1">Belongs to the CvfB family.</text>
</comment>
<evidence type="ECO:0000313" key="4">
    <source>
        <dbReference type="Proteomes" id="UP000070617"/>
    </source>
</evidence>
<dbReference type="Gene3D" id="2.40.50.140">
    <property type="entry name" value="Nucleic acid-binding proteins"/>
    <property type="match status" value="2"/>
</dbReference>
<dbReference type="Proteomes" id="UP000070617">
    <property type="component" value="Unassembled WGS sequence"/>
</dbReference>